<dbReference type="GO" id="GO:0008915">
    <property type="term" value="F:lipid-A-disaccharide synthase activity"/>
    <property type="evidence" value="ECO:0007669"/>
    <property type="project" value="UniProtKB-EC"/>
</dbReference>
<comment type="catalytic activity">
    <reaction evidence="7">
        <text>a lipid X + a UDP-2-N,3-O-bis[(3R)-3-hydroxyacyl]-alpha-D-glucosamine = a lipid A disaccharide + UDP + H(+)</text>
        <dbReference type="Rhea" id="RHEA:67828"/>
        <dbReference type="ChEBI" id="CHEBI:15378"/>
        <dbReference type="ChEBI" id="CHEBI:58223"/>
        <dbReference type="ChEBI" id="CHEBI:137748"/>
        <dbReference type="ChEBI" id="CHEBI:176338"/>
        <dbReference type="ChEBI" id="CHEBI:176343"/>
        <dbReference type="EC" id="2.4.1.182"/>
    </reaction>
</comment>
<keyword evidence="5" id="KW-0808">Transferase</keyword>
<dbReference type="AlphaFoldDB" id="A0A381X199"/>
<dbReference type="GO" id="GO:0009245">
    <property type="term" value="P:lipid A biosynthetic process"/>
    <property type="evidence" value="ECO:0007669"/>
    <property type="project" value="UniProtKB-KW"/>
</dbReference>
<evidence type="ECO:0000256" key="1">
    <source>
        <dbReference type="ARBA" id="ARBA00012687"/>
    </source>
</evidence>
<proteinExistence type="predicted"/>
<dbReference type="InterPro" id="IPR003835">
    <property type="entry name" value="Glyco_trans_19"/>
</dbReference>
<dbReference type="EC" id="2.4.1.182" evidence="1"/>
<reference evidence="8" key="1">
    <citation type="submission" date="2018-05" db="EMBL/GenBank/DDBJ databases">
        <authorList>
            <person name="Lanie J.A."/>
            <person name="Ng W.-L."/>
            <person name="Kazmierczak K.M."/>
            <person name="Andrzejewski T.M."/>
            <person name="Davidsen T.M."/>
            <person name="Wayne K.J."/>
            <person name="Tettelin H."/>
            <person name="Glass J.I."/>
            <person name="Rusch D."/>
            <person name="Podicherti R."/>
            <person name="Tsui H.-C.T."/>
            <person name="Winkler M.E."/>
        </authorList>
    </citation>
    <scope>NUCLEOTIDE SEQUENCE</scope>
</reference>
<keyword evidence="2" id="KW-0444">Lipid biosynthesis</keyword>
<dbReference type="SUPFAM" id="SSF53756">
    <property type="entry name" value="UDP-Glycosyltransferase/glycogen phosphorylase"/>
    <property type="match status" value="1"/>
</dbReference>
<evidence type="ECO:0000256" key="5">
    <source>
        <dbReference type="ARBA" id="ARBA00022679"/>
    </source>
</evidence>
<evidence type="ECO:0000256" key="4">
    <source>
        <dbReference type="ARBA" id="ARBA00022676"/>
    </source>
</evidence>
<evidence type="ECO:0000256" key="6">
    <source>
        <dbReference type="ARBA" id="ARBA00023098"/>
    </source>
</evidence>
<keyword evidence="3" id="KW-0441">Lipid A biosynthesis</keyword>
<sequence>MTNSPVLIFFLVAGEESGDIHGARLIRSLKKQNPNCRFVGHGGNHMKSEGMEIMEHVESLSMMGFSEVIKHLPYMLRVMGETIKTIEKLKPDRVILIDYPGFNLRLAKRLKSLPYPITYFILPQVWAWKEKRIKILKKYINQSLCIFPFEQKWFENRGVSAQYPGHPFSEPYVPEENKLEFFKRHNLDMSRPLLVLLPGSRQQEIDRHWNAFLSTVDRVLKKKPEIQICVGKTSNVNIGPIPKHIRVENNLTKCAILYADVALASSGTATLECAVLDTPVVVCYKMSTLSWLLIKRMSKVPYASMVNLIAEKRVVPEFLQSKMRPKSVAEALLGLFNQSPDQKKMLFHFEGVRRSLGLPGVYKRAAQAIWKEHSL</sequence>
<dbReference type="PANTHER" id="PTHR30372">
    <property type="entry name" value="LIPID-A-DISACCHARIDE SYNTHASE"/>
    <property type="match status" value="1"/>
</dbReference>
<dbReference type="NCBIfam" id="TIGR00215">
    <property type="entry name" value="lpxB"/>
    <property type="match status" value="1"/>
</dbReference>
<evidence type="ECO:0000256" key="7">
    <source>
        <dbReference type="ARBA" id="ARBA00048975"/>
    </source>
</evidence>
<name>A0A381X199_9ZZZZ</name>
<organism evidence="8">
    <name type="scientific">marine metagenome</name>
    <dbReference type="NCBI Taxonomy" id="408172"/>
    <lineage>
        <taxon>unclassified sequences</taxon>
        <taxon>metagenomes</taxon>
        <taxon>ecological metagenomes</taxon>
    </lineage>
</organism>
<dbReference type="GO" id="GO:0005543">
    <property type="term" value="F:phospholipid binding"/>
    <property type="evidence" value="ECO:0007669"/>
    <property type="project" value="TreeGrafter"/>
</dbReference>
<dbReference type="GO" id="GO:0016020">
    <property type="term" value="C:membrane"/>
    <property type="evidence" value="ECO:0007669"/>
    <property type="project" value="GOC"/>
</dbReference>
<dbReference type="PANTHER" id="PTHR30372:SF4">
    <property type="entry name" value="LIPID-A-DISACCHARIDE SYNTHASE, MITOCHONDRIAL-RELATED"/>
    <property type="match status" value="1"/>
</dbReference>
<protein>
    <recommendedName>
        <fullName evidence="1">lipid-A-disaccharide synthase</fullName>
        <ecNumber evidence="1">2.4.1.182</ecNumber>
    </recommendedName>
</protein>
<accession>A0A381X199</accession>
<evidence type="ECO:0000313" key="8">
    <source>
        <dbReference type="EMBL" id="SVA57993.1"/>
    </source>
</evidence>
<keyword evidence="4" id="KW-0328">Glycosyltransferase</keyword>
<keyword evidence="6" id="KW-0443">Lipid metabolism</keyword>
<evidence type="ECO:0000256" key="2">
    <source>
        <dbReference type="ARBA" id="ARBA00022516"/>
    </source>
</evidence>
<gene>
    <name evidence="8" type="ORF">METZ01_LOCUS110847</name>
</gene>
<dbReference type="EMBL" id="UINC01013419">
    <property type="protein sequence ID" value="SVA57993.1"/>
    <property type="molecule type" value="Genomic_DNA"/>
</dbReference>
<evidence type="ECO:0000256" key="3">
    <source>
        <dbReference type="ARBA" id="ARBA00022556"/>
    </source>
</evidence>
<dbReference type="Pfam" id="PF02684">
    <property type="entry name" value="LpxB"/>
    <property type="match status" value="1"/>
</dbReference>